<protein>
    <submittedName>
        <fullName evidence="6">Group 1 truncated hemoglobin</fullName>
    </submittedName>
</protein>
<dbReference type="InterPro" id="IPR016339">
    <property type="entry name" value="Hemoglobin_trunc_I"/>
</dbReference>
<comment type="caution">
    <text evidence="6">The sequence shown here is derived from an EMBL/GenBank/DDBJ whole genome shotgun (WGS) entry which is preliminary data.</text>
</comment>
<evidence type="ECO:0000256" key="1">
    <source>
        <dbReference type="ARBA" id="ARBA00009660"/>
    </source>
</evidence>
<dbReference type="Gene3D" id="1.10.490.10">
    <property type="entry name" value="Globins"/>
    <property type="match status" value="1"/>
</dbReference>
<reference evidence="6 7" key="1">
    <citation type="journal article" date="2019" name="Int. J. Syst. Evol. Microbiol.">
        <title>The Global Catalogue of Microorganisms (GCM) 10K type strain sequencing project: providing services to taxonomists for standard genome sequencing and annotation.</title>
        <authorList>
            <consortium name="The Broad Institute Genomics Platform"/>
            <consortium name="The Broad Institute Genome Sequencing Center for Infectious Disease"/>
            <person name="Wu L."/>
            <person name="Ma J."/>
        </authorList>
    </citation>
    <scope>NUCLEOTIDE SEQUENCE [LARGE SCALE GENOMIC DNA]</scope>
    <source>
        <strain evidence="6 7">CGMCC 1.15824</strain>
    </source>
</reference>
<keyword evidence="4" id="KW-0479">Metal-binding</keyword>
<keyword evidence="7" id="KW-1185">Reference proteome</keyword>
<evidence type="ECO:0000256" key="3">
    <source>
        <dbReference type="ARBA" id="ARBA00022617"/>
    </source>
</evidence>
<sequence length="132" mass="14608">MSNDKTVFTRLGGHEAVESVVNDFYDRVLNDERVIHHFEDSDTTELRAHQVQFISAVTGGPVEYSGDDMREAHKGMGITDTEFNVVAEHLNTALAENGVSDEDRELVLETVEEVRPKIVEITESGEASSVTS</sequence>
<evidence type="ECO:0000256" key="4">
    <source>
        <dbReference type="ARBA" id="ARBA00022723"/>
    </source>
</evidence>
<evidence type="ECO:0000313" key="7">
    <source>
        <dbReference type="Proteomes" id="UP001595925"/>
    </source>
</evidence>
<dbReference type="InterPro" id="IPR009050">
    <property type="entry name" value="Globin-like_sf"/>
</dbReference>
<accession>A0ABD5QL39</accession>
<dbReference type="Proteomes" id="UP001595925">
    <property type="component" value="Unassembled WGS sequence"/>
</dbReference>
<gene>
    <name evidence="6" type="ORF">ACFPFO_22550</name>
</gene>
<dbReference type="RefSeq" id="WP_224829748.1">
    <property type="nucleotide sequence ID" value="NZ_JAIVEF010000026.1"/>
</dbReference>
<dbReference type="EMBL" id="JBHSJG010000073">
    <property type="protein sequence ID" value="MFC4990478.1"/>
    <property type="molecule type" value="Genomic_DNA"/>
</dbReference>
<dbReference type="PIRSF" id="PIRSF002030">
    <property type="entry name" value="Globin_Protozoa/Cyanobacteria"/>
    <property type="match status" value="1"/>
</dbReference>
<dbReference type="AlphaFoldDB" id="A0ABD5QL39"/>
<dbReference type="Pfam" id="PF01152">
    <property type="entry name" value="Bac_globin"/>
    <property type="match status" value="1"/>
</dbReference>
<dbReference type="GO" id="GO:0046872">
    <property type="term" value="F:metal ion binding"/>
    <property type="evidence" value="ECO:0007669"/>
    <property type="project" value="UniProtKB-KW"/>
</dbReference>
<evidence type="ECO:0000313" key="6">
    <source>
        <dbReference type="EMBL" id="MFC4990478.1"/>
    </source>
</evidence>
<keyword evidence="5" id="KW-0408">Iron</keyword>
<organism evidence="6 7">
    <name type="scientific">Saliphagus infecundisoli</name>
    <dbReference type="NCBI Taxonomy" id="1849069"/>
    <lineage>
        <taxon>Archaea</taxon>
        <taxon>Methanobacteriati</taxon>
        <taxon>Methanobacteriota</taxon>
        <taxon>Stenosarchaea group</taxon>
        <taxon>Halobacteria</taxon>
        <taxon>Halobacteriales</taxon>
        <taxon>Natrialbaceae</taxon>
        <taxon>Saliphagus</taxon>
    </lineage>
</organism>
<keyword evidence="3" id="KW-0349">Heme</keyword>
<name>A0ABD5QL39_9EURY</name>
<dbReference type="InterPro" id="IPR001486">
    <property type="entry name" value="Hemoglobin_trunc"/>
</dbReference>
<keyword evidence="2" id="KW-0813">Transport</keyword>
<dbReference type="InterPro" id="IPR012292">
    <property type="entry name" value="Globin/Proto"/>
</dbReference>
<evidence type="ECO:0000256" key="2">
    <source>
        <dbReference type="ARBA" id="ARBA00022448"/>
    </source>
</evidence>
<dbReference type="CDD" id="cd00454">
    <property type="entry name" value="TrHb1_N"/>
    <property type="match status" value="1"/>
</dbReference>
<evidence type="ECO:0000256" key="5">
    <source>
        <dbReference type="ARBA" id="ARBA00023004"/>
    </source>
</evidence>
<dbReference type="SUPFAM" id="SSF46458">
    <property type="entry name" value="Globin-like"/>
    <property type="match status" value="1"/>
</dbReference>
<proteinExistence type="inferred from homology"/>
<comment type="similarity">
    <text evidence="1">Belongs to the truncated hemoglobin family. Group I subfamily.</text>
</comment>